<gene>
    <name evidence="1" type="ORF">GCM10023153_18220</name>
</gene>
<reference evidence="2" key="1">
    <citation type="journal article" date="2019" name="Int. J. Syst. Evol. Microbiol.">
        <title>The Global Catalogue of Microorganisms (GCM) 10K type strain sequencing project: providing services to taxonomists for standard genome sequencing and annotation.</title>
        <authorList>
            <consortium name="The Broad Institute Genomics Platform"/>
            <consortium name="The Broad Institute Genome Sequencing Center for Infectious Disease"/>
            <person name="Wu L."/>
            <person name="Ma J."/>
        </authorList>
    </citation>
    <scope>NUCLEOTIDE SEQUENCE [LARGE SCALE GENOMIC DNA]</scope>
    <source>
        <strain evidence="2">JCM 17738</strain>
    </source>
</reference>
<evidence type="ECO:0000313" key="2">
    <source>
        <dbReference type="Proteomes" id="UP001500390"/>
    </source>
</evidence>
<organism evidence="1 2">
    <name type="scientific">Ornithinibacter aureus</name>
    <dbReference type="NCBI Taxonomy" id="622664"/>
    <lineage>
        <taxon>Bacteria</taxon>
        <taxon>Bacillati</taxon>
        <taxon>Actinomycetota</taxon>
        <taxon>Actinomycetes</taxon>
        <taxon>Micrococcales</taxon>
        <taxon>Intrasporangiaceae</taxon>
        <taxon>Ornithinibacter</taxon>
    </lineage>
</organism>
<name>A0ABP8JTK2_9MICO</name>
<dbReference type="RefSeq" id="WP_159900347.1">
    <property type="nucleotide sequence ID" value="NZ_BAABFX010000026.1"/>
</dbReference>
<dbReference type="EMBL" id="BAABFX010000026">
    <property type="protein sequence ID" value="GAA4395838.1"/>
    <property type="molecule type" value="Genomic_DNA"/>
</dbReference>
<accession>A0ABP8JTK2</accession>
<comment type="caution">
    <text evidence="1">The sequence shown here is derived from an EMBL/GenBank/DDBJ whole genome shotgun (WGS) entry which is preliminary data.</text>
</comment>
<dbReference type="Pfam" id="PF19458">
    <property type="entry name" value="DUF5995"/>
    <property type="match status" value="2"/>
</dbReference>
<evidence type="ECO:0000313" key="1">
    <source>
        <dbReference type="EMBL" id="GAA4395838.1"/>
    </source>
</evidence>
<proteinExistence type="predicted"/>
<sequence>MGDPATAEQRLESLTQVWTASGDRRAVFSECYLVMTRRVRERVLNGAFHDGVWVTRLLDRFADYYFDAVEAYGRSGDFTLTTVTTVTTTPDGVDATVAQVPEQVCPAVWRGALDACSDPDCHPLQALMLGINAHINHDLAFALVDVLDDWDALDDERRHQRHEDHELVNTIIDETTDEVQREVVAQWSPLAEMLDALMGPLDEWAFGTLAQSWRSQVWLDAMDLVALPSEERSLATQRIGERASGVATVILLGRRPG</sequence>
<dbReference type="InterPro" id="IPR046037">
    <property type="entry name" value="DUF5995"/>
</dbReference>
<protein>
    <submittedName>
        <fullName evidence="1">DUF5995 family protein</fullName>
    </submittedName>
</protein>
<keyword evidence="2" id="KW-1185">Reference proteome</keyword>
<dbReference type="Proteomes" id="UP001500390">
    <property type="component" value="Unassembled WGS sequence"/>
</dbReference>